<dbReference type="EC" id="2.3.1.179" evidence="3 11"/>
<evidence type="ECO:0000256" key="9">
    <source>
        <dbReference type="ARBA" id="ARBA00023160"/>
    </source>
</evidence>
<dbReference type="PIRSF" id="PIRSF000447">
    <property type="entry name" value="KAS_II"/>
    <property type="match status" value="1"/>
</dbReference>
<dbReference type="InterPro" id="IPR014030">
    <property type="entry name" value="Ketoacyl_synth_N"/>
</dbReference>
<feature type="domain" description="Ketosynthase family 3 (KS3)" evidence="14">
    <location>
        <begin position="2"/>
        <end position="410"/>
    </location>
</feature>
<dbReference type="FunFam" id="3.40.47.10:FF:000018">
    <property type="entry name" value="3-oxoacyl-[acyl-carrier-protein] synthase 2"/>
    <property type="match status" value="1"/>
</dbReference>
<dbReference type="InterPro" id="IPR014031">
    <property type="entry name" value="Ketoacyl_synth_C"/>
</dbReference>
<dbReference type="SMART" id="SM00825">
    <property type="entry name" value="PKS_KS"/>
    <property type="match status" value="1"/>
</dbReference>
<reference evidence="15 16" key="2">
    <citation type="journal article" date="2016" name="Microb. Ecol.">
        <title>Genome Characteristics of a Novel Type I Methanotroph (Sn10-6) Isolated from a Flooded Indian Rice Field.</title>
        <authorList>
            <person name="Rahalkar M.C."/>
            <person name="Pandit P.S."/>
            <person name="Dhakephalkar P.K."/>
            <person name="Pore S."/>
            <person name="Arora P."/>
            <person name="Kapse N."/>
        </authorList>
    </citation>
    <scope>NUCLEOTIDE SEQUENCE [LARGE SCALE GENOMIC DNA]</scope>
    <source>
        <strain evidence="15 16">Sn10-6</strain>
    </source>
</reference>
<dbReference type="EMBL" id="LAJX01000244">
    <property type="protein sequence ID" value="KJV05341.1"/>
    <property type="molecule type" value="Genomic_DNA"/>
</dbReference>
<evidence type="ECO:0000256" key="4">
    <source>
        <dbReference type="ARBA" id="ARBA00014657"/>
    </source>
</evidence>
<dbReference type="Pfam" id="PF00109">
    <property type="entry name" value="ketoacyl-synt"/>
    <property type="match status" value="1"/>
</dbReference>
<dbReference type="InterPro" id="IPR000794">
    <property type="entry name" value="Beta-ketoacyl_synthase"/>
</dbReference>
<dbReference type="NCBIfam" id="TIGR03150">
    <property type="entry name" value="fabF"/>
    <property type="match status" value="1"/>
</dbReference>
<dbReference type="PROSITE" id="PS52004">
    <property type="entry name" value="KS3_2"/>
    <property type="match status" value="1"/>
</dbReference>
<dbReference type="PATRIC" id="fig|1632867.3.peg.2923"/>
<keyword evidence="8" id="KW-0443">Lipid metabolism</keyword>
<gene>
    <name evidence="15" type="ORF">VZ94_18825</name>
</gene>
<dbReference type="UniPathway" id="UPA00094"/>
<comment type="function">
    <text evidence="11">Involved in the type II fatty acid elongation cycle. Catalyzes the elongation of a wide range of acyl-ACP by the addition of two carbons from malonyl-ACP to an acyl acceptor. Can efficiently catalyze the conversion of palmitoleoyl-ACP (cis-hexadec-9-enoyl-ACP) to cis-vaccenoyl-ACP (cis-octadec-11-enoyl-ACP), an essential step in the thermal regulation of fatty acid composition.</text>
</comment>
<dbReference type="InterPro" id="IPR018201">
    <property type="entry name" value="Ketoacyl_synth_AS"/>
</dbReference>
<dbReference type="AlphaFoldDB" id="A0A0F3IF08"/>
<dbReference type="OrthoDB" id="9808669at2"/>
<dbReference type="InterPro" id="IPR017568">
    <property type="entry name" value="3-oxoacyl-ACP_synth-2"/>
</dbReference>
<keyword evidence="6 11" id="KW-0808">Transferase</keyword>
<keyword evidence="10 11" id="KW-0012">Acyltransferase</keyword>
<evidence type="ECO:0000256" key="10">
    <source>
        <dbReference type="ARBA" id="ARBA00023315"/>
    </source>
</evidence>
<keyword evidence="7" id="KW-0276">Fatty acid metabolism</keyword>
<evidence type="ECO:0000256" key="5">
    <source>
        <dbReference type="ARBA" id="ARBA00022516"/>
    </source>
</evidence>
<evidence type="ECO:0000256" key="2">
    <source>
        <dbReference type="ARBA" id="ARBA00008467"/>
    </source>
</evidence>
<comment type="similarity">
    <text evidence="2 11 13">Belongs to the thiolase-like superfamily. Beta-ketoacyl-ACP synthases family.</text>
</comment>
<accession>A0A0F3IF08</accession>
<comment type="catalytic activity">
    <reaction evidence="11">
        <text>a fatty acyl-[ACP] + malonyl-[ACP] + H(+) = a 3-oxoacyl-[ACP] + holo-[ACP] + CO2</text>
        <dbReference type="Rhea" id="RHEA:22836"/>
        <dbReference type="Rhea" id="RHEA-COMP:9623"/>
        <dbReference type="Rhea" id="RHEA-COMP:9685"/>
        <dbReference type="Rhea" id="RHEA-COMP:9916"/>
        <dbReference type="Rhea" id="RHEA-COMP:14125"/>
        <dbReference type="ChEBI" id="CHEBI:15378"/>
        <dbReference type="ChEBI" id="CHEBI:16526"/>
        <dbReference type="ChEBI" id="CHEBI:64479"/>
        <dbReference type="ChEBI" id="CHEBI:78449"/>
        <dbReference type="ChEBI" id="CHEBI:78776"/>
        <dbReference type="ChEBI" id="CHEBI:138651"/>
    </reaction>
</comment>
<dbReference type="Pfam" id="PF02801">
    <property type="entry name" value="Ketoacyl-synt_C"/>
    <property type="match status" value="1"/>
</dbReference>
<dbReference type="GO" id="GO:0030497">
    <property type="term" value="P:fatty acid elongation"/>
    <property type="evidence" value="ECO:0007669"/>
    <property type="project" value="UniProtKB-ARBA"/>
</dbReference>
<evidence type="ECO:0000256" key="7">
    <source>
        <dbReference type="ARBA" id="ARBA00022832"/>
    </source>
</evidence>
<evidence type="ECO:0000256" key="6">
    <source>
        <dbReference type="ARBA" id="ARBA00022679"/>
    </source>
</evidence>
<comment type="pathway">
    <text evidence="1 11">Lipid metabolism; fatty acid biosynthesis.</text>
</comment>
<sequence length="413" mass="43378">MKRRVVITGMGAIGPNGHDVAEIWRNVAGGISGIGSLTLVNAAPFASRIAGEVRNFDFSCYFSKRDLLRLDRYVQLCLVAYREAAIQAGWDELPPPPERTGVYVGSGGGGISSLEQNYEKFLAGDDRHISSTLVPMVITNMAAGEIAIRHGHSGPNFAPVSACATGNHSIGLGFRAIQHGEAEAMVVGAADALITNSFMSGFTRMRALSTRNDDPAGASRPFDAERDGFVLSEGASVLLLEGLEQAQDMGRPILAEVVGFGMTSDAYHMTSPAPDGAVAGRAITAALVDAGIEPSAVDYINAHGTSTPMNDKTEVKAIRSAFGKAAERVAISSTKSTTGHLLGAASALEAVLCVSALQNQFIPPTINLQNPDPECDLDFTPNIGIKANLEYVASNAFGFGGHNAVLVLRRYTG</sequence>
<dbReference type="InterPro" id="IPR020841">
    <property type="entry name" value="PKS_Beta-ketoAc_synthase_dom"/>
</dbReference>
<dbReference type="Proteomes" id="UP000033684">
    <property type="component" value="Unassembled WGS sequence"/>
</dbReference>
<dbReference type="RefSeq" id="WP_045780409.1">
    <property type="nucleotide sequence ID" value="NZ_LAJX01000244.1"/>
</dbReference>
<feature type="active site" description="For beta-ketoacyl synthase activity" evidence="12">
    <location>
        <position position="163"/>
    </location>
</feature>
<organism evidence="15 16">
    <name type="scientific">Methylocucumis oryzae</name>
    <dbReference type="NCBI Taxonomy" id="1632867"/>
    <lineage>
        <taxon>Bacteria</taxon>
        <taxon>Pseudomonadati</taxon>
        <taxon>Pseudomonadota</taxon>
        <taxon>Gammaproteobacteria</taxon>
        <taxon>Methylococcales</taxon>
        <taxon>Methylococcaceae</taxon>
        <taxon>Methylocucumis</taxon>
    </lineage>
</organism>
<dbReference type="GO" id="GO:0005829">
    <property type="term" value="C:cytosol"/>
    <property type="evidence" value="ECO:0007669"/>
    <property type="project" value="TreeGrafter"/>
</dbReference>
<evidence type="ECO:0000256" key="11">
    <source>
        <dbReference type="PIRNR" id="PIRNR000447"/>
    </source>
</evidence>
<comment type="catalytic activity">
    <reaction evidence="11">
        <text>(9Z)-hexadecenoyl-[ACP] + malonyl-[ACP] + H(+) = 3-oxo-(11Z)-octadecenoyl-[ACP] + holo-[ACP] + CO2</text>
        <dbReference type="Rhea" id="RHEA:55040"/>
        <dbReference type="Rhea" id="RHEA-COMP:9623"/>
        <dbReference type="Rhea" id="RHEA-COMP:9685"/>
        <dbReference type="Rhea" id="RHEA-COMP:10800"/>
        <dbReference type="Rhea" id="RHEA-COMP:14074"/>
        <dbReference type="ChEBI" id="CHEBI:15378"/>
        <dbReference type="ChEBI" id="CHEBI:16526"/>
        <dbReference type="ChEBI" id="CHEBI:64479"/>
        <dbReference type="ChEBI" id="CHEBI:78449"/>
        <dbReference type="ChEBI" id="CHEBI:83989"/>
        <dbReference type="ChEBI" id="CHEBI:138538"/>
        <dbReference type="EC" id="2.3.1.179"/>
    </reaction>
</comment>
<dbReference type="PANTHER" id="PTHR11712">
    <property type="entry name" value="POLYKETIDE SYNTHASE-RELATED"/>
    <property type="match status" value="1"/>
</dbReference>
<dbReference type="PANTHER" id="PTHR11712:SF336">
    <property type="entry name" value="3-OXOACYL-[ACYL-CARRIER-PROTEIN] SYNTHASE, MITOCHONDRIAL"/>
    <property type="match status" value="1"/>
</dbReference>
<protein>
    <recommendedName>
        <fullName evidence="4 11">3-oxoacyl-[acyl-carrier-protein] synthase 2</fullName>
        <ecNumber evidence="3 11">2.3.1.179</ecNumber>
    </recommendedName>
</protein>
<proteinExistence type="inferred from homology"/>
<evidence type="ECO:0000256" key="1">
    <source>
        <dbReference type="ARBA" id="ARBA00005194"/>
    </source>
</evidence>
<evidence type="ECO:0000256" key="13">
    <source>
        <dbReference type="RuleBase" id="RU003694"/>
    </source>
</evidence>
<evidence type="ECO:0000256" key="3">
    <source>
        <dbReference type="ARBA" id="ARBA00012356"/>
    </source>
</evidence>
<comment type="caution">
    <text evidence="15">The sequence shown here is derived from an EMBL/GenBank/DDBJ whole genome shotgun (WGS) entry which is preliminary data.</text>
</comment>
<evidence type="ECO:0000313" key="15">
    <source>
        <dbReference type="EMBL" id="KJV05341.1"/>
    </source>
</evidence>
<name>A0A0F3IF08_9GAMM</name>
<dbReference type="CDD" id="cd00834">
    <property type="entry name" value="KAS_I_II"/>
    <property type="match status" value="1"/>
</dbReference>
<dbReference type="InterPro" id="IPR016039">
    <property type="entry name" value="Thiolase-like"/>
</dbReference>
<reference evidence="16" key="1">
    <citation type="submission" date="2015-03" db="EMBL/GenBank/DDBJ databases">
        <title>Draft genome sequence of a novel methanotroph (Sn10-6) isolated from flooded ricefield rhizosphere in India.</title>
        <authorList>
            <person name="Pandit P.S."/>
            <person name="Pore S.D."/>
            <person name="Arora P."/>
            <person name="Kapse N.G."/>
            <person name="Dhakephalkar P.K."/>
            <person name="Rahalkar M.C."/>
        </authorList>
    </citation>
    <scope>NUCLEOTIDE SEQUENCE [LARGE SCALE GENOMIC DNA]</scope>
    <source>
        <strain evidence="16">Sn10-6</strain>
    </source>
</reference>
<evidence type="ECO:0000256" key="12">
    <source>
        <dbReference type="PIRSR" id="PIRSR000447-1"/>
    </source>
</evidence>
<dbReference type="FunFam" id="3.40.47.10:FF:000029">
    <property type="entry name" value="3-oxoacyl-[acyl-carrier-protein] synthase 1"/>
    <property type="match status" value="1"/>
</dbReference>
<evidence type="ECO:0000256" key="8">
    <source>
        <dbReference type="ARBA" id="ARBA00023098"/>
    </source>
</evidence>
<dbReference type="NCBIfam" id="NF005589">
    <property type="entry name" value="PRK07314.1"/>
    <property type="match status" value="1"/>
</dbReference>
<dbReference type="Gene3D" id="3.40.47.10">
    <property type="match status" value="1"/>
</dbReference>
<keyword evidence="5 11" id="KW-0444">Lipid biosynthesis</keyword>
<evidence type="ECO:0000259" key="14">
    <source>
        <dbReference type="PROSITE" id="PS52004"/>
    </source>
</evidence>
<evidence type="ECO:0000313" key="16">
    <source>
        <dbReference type="Proteomes" id="UP000033684"/>
    </source>
</evidence>
<dbReference type="SUPFAM" id="SSF53901">
    <property type="entry name" value="Thiolase-like"/>
    <property type="match status" value="2"/>
</dbReference>
<keyword evidence="9 11" id="KW-0275">Fatty acid biosynthesis</keyword>
<dbReference type="GO" id="GO:0004315">
    <property type="term" value="F:3-oxoacyl-[acyl-carrier-protein] synthase activity"/>
    <property type="evidence" value="ECO:0007669"/>
    <property type="project" value="UniProtKB-UniRule"/>
</dbReference>
<dbReference type="PROSITE" id="PS00606">
    <property type="entry name" value="KS3_1"/>
    <property type="match status" value="1"/>
</dbReference>
<keyword evidence="16" id="KW-1185">Reference proteome</keyword>